<evidence type="ECO:0000313" key="1">
    <source>
        <dbReference type="EMBL" id="MBD7983371.1"/>
    </source>
</evidence>
<evidence type="ECO:0000313" key="2">
    <source>
        <dbReference type="Proteomes" id="UP000626786"/>
    </source>
</evidence>
<dbReference type="EMBL" id="JACSQN010000002">
    <property type="protein sequence ID" value="MBD7983371.1"/>
    <property type="molecule type" value="Genomic_DNA"/>
</dbReference>
<accession>A0ABR8U5Q9</accession>
<comment type="caution">
    <text evidence="1">The sequence shown here is derived from an EMBL/GenBank/DDBJ whole genome shotgun (WGS) entry which is preliminary data.</text>
</comment>
<gene>
    <name evidence="1" type="ORF">H9649_02165</name>
</gene>
<sequence>MFAHLVSLSIVPVITQWVLEEFRSCQISLMEYEELMGLRVKVTQRATSKQMIDRHRLARCFF</sequence>
<protein>
    <submittedName>
        <fullName evidence="1">Uncharacterized protein</fullName>
    </submittedName>
</protein>
<proteinExistence type="predicted"/>
<organism evidence="1 2">
    <name type="scientific">Sporosarcina quadrami</name>
    <dbReference type="NCBI Taxonomy" id="2762234"/>
    <lineage>
        <taxon>Bacteria</taxon>
        <taxon>Bacillati</taxon>
        <taxon>Bacillota</taxon>
        <taxon>Bacilli</taxon>
        <taxon>Bacillales</taxon>
        <taxon>Caryophanaceae</taxon>
        <taxon>Sporosarcina</taxon>
    </lineage>
</organism>
<dbReference type="RefSeq" id="WP_191693019.1">
    <property type="nucleotide sequence ID" value="NZ_JACSQN010000002.1"/>
</dbReference>
<name>A0ABR8U5Q9_9BACL</name>
<dbReference type="Proteomes" id="UP000626786">
    <property type="component" value="Unassembled WGS sequence"/>
</dbReference>
<keyword evidence="2" id="KW-1185">Reference proteome</keyword>
<reference evidence="1 2" key="1">
    <citation type="submission" date="2020-08" db="EMBL/GenBank/DDBJ databases">
        <title>A Genomic Blueprint of the Chicken Gut Microbiome.</title>
        <authorList>
            <person name="Gilroy R."/>
            <person name="Ravi A."/>
            <person name="Getino M."/>
            <person name="Pursley I."/>
            <person name="Horton D.L."/>
            <person name="Alikhan N.-F."/>
            <person name="Baker D."/>
            <person name="Gharbi K."/>
            <person name="Hall N."/>
            <person name="Watson M."/>
            <person name="Adriaenssens E.M."/>
            <person name="Foster-Nyarko E."/>
            <person name="Jarju S."/>
            <person name="Secka A."/>
            <person name="Antonio M."/>
            <person name="Oren A."/>
            <person name="Chaudhuri R."/>
            <person name="La Ragione R.M."/>
            <person name="Hildebrand F."/>
            <person name="Pallen M.J."/>
        </authorList>
    </citation>
    <scope>NUCLEOTIDE SEQUENCE [LARGE SCALE GENOMIC DNA]</scope>
    <source>
        <strain evidence="1 2">Sa2YVA2</strain>
    </source>
</reference>